<dbReference type="Pfam" id="PF20431">
    <property type="entry name" value="E_motif"/>
    <property type="match status" value="1"/>
</dbReference>
<reference evidence="5 6" key="1">
    <citation type="journal article" date="2016" name="Sci. Rep.">
        <title>The genome sequence of the outbreeding globe artichoke constructed de novo incorporating a phase-aware low-pass sequencing strategy of F1 progeny.</title>
        <authorList>
            <person name="Scaglione D."/>
            <person name="Reyes-Chin-Wo S."/>
            <person name="Acquadro A."/>
            <person name="Froenicke L."/>
            <person name="Portis E."/>
            <person name="Beitel C."/>
            <person name="Tirone M."/>
            <person name="Mauro R."/>
            <person name="Lo Monaco A."/>
            <person name="Mauromicale G."/>
            <person name="Faccioli P."/>
            <person name="Cattivelli L."/>
            <person name="Rieseberg L."/>
            <person name="Michelmore R."/>
            <person name="Lanteri S."/>
        </authorList>
    </citation>
    <scope>NUCLEOTIDE SEQUENCE [LARGE SCALE GENOMIC DNA]</scope>
    <source>
        <strain evidence="5">2C</strain>
    </source>
</reference>
<dbReference type="NCBIfam" id="TIGR00756">
    <property type="entry name" value="PPR"/>
    <property type="match status" value="6"/>
</dbReference>
<feature type="repeat" description="PPR" evidence="3">
    <location>
        <begin position="372"/>
        <end position="406"/>
    </location>
</feature>
<dbReference type="FunFam" id="1.25.40.10:FF:000031">
    <property type="entry name" value="Pentatricopeptide repeat-containing protein mitochondrial"/>
    <property type="match status" value="1"/>
</dbReference>
<dbReference type="Pfam" id="PF01535">
    <property type="entry name" value="PPR"/>
    <property type="match status" value="9"/>
</dbReference>
<dbReference type="Pfam" id="PF14432">
    <property type="entry name" value="DYW_deaminase"/>
    <property type="match status" value="1"/>
</dbReference>
<name>A0A118K0X7_CYNCS</name>
<dbReference type="OMA" id="IIKCYVE"/>
<keyword evidence="2" id="KW-0677">Repeat</keyword>
<dbReference type="PANTHER" id="PTHR47926:SF436">
    <property type="entry name" value="PENTATRICOPEPTIDE REPEAT-CONTAINING PROTEIN ELI1, CHLOROPLASTIC-LIKE ISOFORM X2"/>
    <property type="match status" value="1"/>
</dbReference>
<feature type="domain" description="DYW" evidence="4">
    <location>
        <begin position="587"/>
        <end position="665"/>
    </location>
</feature>
<organism evidence="5 6">
    <name type="scientific">Cynara cardunculus var. scolymus</name>
    <name type="common">Globe artichoke</name>
    <name type="synonym">Cynara scolymus</name>
    <dbReference type="NCBI Taxonomy" id="59895"/>
    <lineage>
        <taxon>Eukaryota</taxon>
        <taxon>Viridiplantae</taxon>
        <taxon>Streptophyta</taxon>
        <taxon>Embryophyta</taxon>
        <taxon>Tracheophyta</taxon>
        <taxon>Spermatophyta</taxon>
        <taxon>Magnoliopsida</taxon>
        <taxon>eudicotyledons</taxon>
        <taxon>Gunneridae</taxon>
        <taxon>Pentapetalae</taxon>
        <taxon>asterids</taxon>
        <taxon>campanulids</taxon>
        <taxon>Asterales</taxon>
        <taxon>Asteraceae</taxon>
        <taxon>Carduoideae</taxon>
        <taxon>Cardueae</taxon>
        <taxon>Carduinae</taxon>
        <taxon>Cynara</taxon>
    </lineage>
</organism>
<dbReference type="InterPro" id="IPR032867">
    <property type="entry name" value="DYW_dom"/>
</dbReference>
<dbReference type="FunFam" id="1.25.40.10:FF:000125">
    <property type="entry name" value="Pentatricopeptide repeat-containing protein"/>
    <property type="match status" value="1"/>
</dbReference>
<dbReference type="InterPro" id="IPR046960">
    <property type="entry name" value="PPR_At4g14850-like_plant"/>
</dbReference>
<dbReference type="InterPro" id="IPR002885">
    <property type="entry name" value="PPR_rpt"/>
</dbReference>
<dbReference type="Gramene" id="KVI02057">
    <property type="protein sequence ID" value="KVI02057"/>
    <property type="gene ID" value="Ccrd_019642"/>
</dbReference>
<dbReference type="FunFam" id="1.25.40.10:FF:000470">
    <property type="entry name" value="Pentatricopeptide repeat-containing protein At5g66520"/>
    <property type="match status" value="1"/>
</dbReference>
<dbReference type="Gene3D" id="1.25.40.10">
    <property type="entry name" value="Tetratricopeptide repeat domain"/>
    <property type="match status" value="5"/>
</dbReference>
<dbReference type="EMBL" id="LEKV01002664">
    <property type="protein sequence ID" value="KVI02057.1"/>
    <property type="molecule type" value="Genomic_DNA"/>
</dbReference>
<dbReference type="GO" id="GO:0008270">
    <property type="term" value="F:zinc ion binding"/>
    <property type="evidence" value="ECO:0007669"/>
    <property type="project" value="InterPro"/>
</dbReference>
<evidence type="ECO:0000313" key="5">
    <source>
        <dbReference type="EMBL" id="KVI02057.1"/>
    </source>
</evidence>
<protein>
    <submittedName>
        <fullName evidence="5">Pentatricopeptide repeat-containing protein</fullName>
    </submittedName>
</protein>
<evidence type="ECO:0000256" key="1">
    <source>
        <dbReference type="ARBA" id="ARBA00006643"/>
    </source>
</evidence>
<feature type="repeat" description="PPR" evidence="3">
    <location>
        <begin position="443"/>
        <end position="473"/>
    </location>
</feature>
<dbReference type="InterPro" id="IPR011990">
    <property type="entry name" value="TPR-like_helical_dom_sf"/>
</dbReference>
<dbReference type="SUPFAM" id="SSF48452">
    <property type="entry name" value="TPR-like"/>
    <property type="match status" value="1"/>
</dbReference>
<comment type="caution">
    <text evidence="5">The sequence shown here is derived from an EMBL/GenBank/DDBJ whole genome shotgun (WGS) entry which is preliminary data.</text>
</comment>
<evidence type="ECO:0000313" key="6">
    <source>
        <dbReference type="Proteomes" id="UP000243975"/>
    </source>
</evidence>
<dbReference type="InterPro" id="IPR046848">
    <property type="entry name" value="E_motif"/>
</dbReference>
<dbReference type="GO" id="GO:0003723">
    <property type="term" value="F:RNA binding"/>
    <property type="evidence" value="ECO:0007669"/>
    <property type="project" value="InterPro"/>
</dbReference>
<feature type="repeat" description="PPR" evidence="3">
    <location>
        <begin position="178"/>
        <end position="212"/>
    </location>
</feature>
<proteinExistence type="inferred from homology"/>
<keyword evidence="6" id="KW-1185">Reference proteome</keyword>
<comment type="similarity">
    <text evidence="1">Belongs to the PPR family. PCMP-H subfamily.</text>
</comment>
<dbReference type="Pfam" id="PF20430">
    <property type="entry name" value="Eplus_motif"/>
    <property type="match status" value="1"/>
</dbReference>
<dbReference type="GO" id="GO:0009451">
    <property type="term" value="P:RNA modification"/>
    <property type="evidence" value="ECO:0007669"/>
    <property type="project" value="InterPro"/>
</dbReference>
<dbReference type="Proteomes" id="UP000243975">
    <property type="component" value="Unassembled WGS sequence"/>
</dbReference>
<feature type="repeat" description="PPR" evidence="3">
    <location>
        <begin position="76"/>
        <end position="111"/>
    </location>
</feature>
<dbReference type="PANTHER" id="PTHR47926">
    <property type="entry name" value="PENTATRICOPEPTIDE REPEAT-CONTAINING PROTEIN"/>
    <property type="match status" value="1"/>
</dbReference>
<dbReference type="FunFam" id="1.25.40.10:FF:000366">
    <property type="entry name" value="Pentatricopeptide (PPR) repeat-containing protein"/>
    <property type="match status" value="1"/>
</dbReference>
<dbReference type="PROSITE" id="PS51375">
    <property type="entry name" value="PPR"/>
    <property type="match status" value="5"/>
</dbReference>
<sequence length="680" mass="76592">MLQVAASGSLHVKSSLYSFQICRNPVEPAQLHAVSVKTATFHDPLISSRLISLYANSKINTLDHVRSVFDQMQQPTLFSWNVLIKSYVENQRSQESLLLFLEFMSRSGLMPDVFTLPCVIKGCGRLMAIKEGEQIHGLVLKFGFGSEVFVQSSLVSMYSKCKDIDSARKVFDGMTHKDLTSWNSLMDGYVKSGDIELAKELFDEMTERDVVSWTVLVDGLSKCGKVDDARRVFDEMPSKNLASWNAMINGYMKAGNFVSARNLFDQMEDRDIISWNLMIAGYECNGRFSEALKLFTELLNSLYVPTHSTLVSTLSAISWLALLSKGRWVHSYIVKNGHKLDGVLGTSLIEMYCKCGSIENALKVFEAIPKKKLGHWTTIIVGLGIHGQAKHALELFHEMVKINIIPIAVTFIGVLNACNHAGLVEDGRRYFNMMVNNYGIEPTIEHYGCLVDILCRAGHLEEAKNVIEKMPMKPNKIIWMSLLSSSRIYRNMEIGEFAACHLTKIAPNAIESYVLLSNMYAATGNWDKVSNIRETMRKTGVKKDPGCSLIEYKDSVHEFTVGDKSHPQTDEIYDKLSEIREQLKSLGHVPDKTQVLLHIEGDDEKEMELESHSERLAIAFGLINMKPGIPIRIVKNLRVCNDCHSVTKLLSKIYDREIIVRDNSRSVLASTYCYQPAIAW</sequence>
<gene>
    <name evidence="5" type="ORF">Ccrd_019642</name>
</gene>
<dbReference type="AlphaFoldDB" id="A0A118K0X7"/>
<accession>A0A118K0X7</accession>
<evidence type="ECO:0000256" key="2">
    <source>
        <dbReference type="ARBA" id="ARBA00022737"/>
    </source>
</evidence>
<evidence type="ECO:0000256" key="3">
    <source>
        <dbReference type="PROSITE-ProRule" id="PRU00708"/>
    </source>
</evidence>
<dbReference type="GO" id="GO:0048731">
    <property type="term" value="P:system development"/>
    <property type="evidence" value="ECO:0007669"/>
    <property type="project" value="UniProtKB-ARBA"/>
</dbReference>
<evidence type="ECO:0000259" key="4">
    <source>
        <dbReference type="Pfam" id="PF14432"/>
    </source>
</evidence>
<feature type="repeat" description="PPR" evidence="3">
    <location>
        <begin position="240"/>
        <end position="274"/>
    </location>
</feature>
<dbReference type="Pfam" id="PF12854">
    <property type="entry name" value="PPR_1"/>
    <property type="match status" value="1"/>
</dbReference>
<dbReference type="InterPro" id="IPR046849">
    <property type="entry name" value="E2_motif"/>
</dbReference>